<organism evidence="3">
    <name type="scientific">Ornithodoros turicata</name>
    <dbReference type="NCBI Taxonomy" id="34597"/>
    <lineage>
        <taxon>Eukaryota</taxon>
        <taxon>Metazoa</taxon>
        <taxon>Ecdysozoa</taxon>
        <taxon>Arthropoda</taxon>
        <taxon>Chelicerata</taxon>
        <taxon>Arachnida</taxon>
        <taxon>Acari</taxon>
        <taxon>Parasitiformes</taxon>
        <taxon>Ixodida</taxon>
        <taxon>Ixodoidea</taxon>
        <taxon>Argasidae</taxon>
        <taxon>Ornithodorinae</taxon>
        <taxon>Ornithodoros</taxon>
    </lineage>
</organism>
<feature type="signal peptide" evidence="2">
    <location>
        <begin position="1"/>
        <end position="20"/>
    </location>
</feature>
<sequence length="77" mass="8092">MNFLLVILVAMPLLVYNSDSLSLPGAQQLQGIGTAMQSMPGANEGMTLMTDAVNTLTGHNGRQSSGNQQSEPSTARQ</sequence>
<accession>A0A2R5LEK7</accession>
<evidence type="ECO:0000256" key="1">
    <source>
        <dbReference type="SAM" id="MobiDB-lite"/>
    </source>
</evidence>
<dbReference type="EMBL" id="GGLE01003773">
    <property type="protein sequence ID" value="MBY07899.1"/>
    <property type="molecule type" value="Transcribed_RNA"/>
</dbReference>
<feature type="region of interest" description="Disordered" evidence="1">
    <location>
        <begin position="56"/>
        <end position="77"/>
    </location>
</feature>
<reference evidence="3" key="1">
    <citation type="submission" date="2018-03" db="EMBL/GenBank/DDBJ databases">
        <title>The relapsing fever spirochete Borrelia turicatae persists in the highly oxidative environment of its soft-bodied tick vector.</title>
        <authorList>
            <person name="Bourret T.J."/>
            <person name="Boyle W.K."/>
            <person name="Valenzuela J.G."/>
            <person name="Oliveira F."/>
            <person name="Lopez J.E."/>
        </authorList>
    </citation>
    <scope>NUCLEOTIDE SEQUENCE</scope>
    <source>
        <strain evidence="3">Kansas strain/isolate</strain>
        <tissue evidence="3">Salivary glands</tissue>
    </source>
</reference>
<evidence type="ECO:0000256" key="2">
    <source>
        <dbReference type="SAM" id="SignalP"/>
    </source>
</evidence>
<protein>
    <submittedName>
        <fullName evidence="3">Putative salivary secreted protein</fullName>
    </submittedName>
</protein>
<evidence type="ECO:0000313" key="3">
    <source>
        <dbReference type="EMBL" id="MBY07899.1"/>
    </source>
</evidence>
<keyword evidence="2" id="KW-0732">Signal</keyword>
<dbReference type="AlphaFoldDB" id="A0A2R5LEK7"/>
<feature type="chain" id="PRO_5015310891" evidence="2">
    <location>
        <begin position="21"/>
        <end position="77"/>
    </location>
</feature>
<name>A0A2R5LEK7_9ACAR</name>
<proteinExistence type="predicted"/>